<evidence type="ECO:0000256" key="1">
    <source>
        <dbReference type="SAM" id="MobiDB-lite"/>
    </source>
</evidence>
<evidence type="ECO:0000259" key="2">
    <source>
        <dbReference type="Pfam" id="PF03417"/>
    </source>
</evidence>
<proteinExistence type="predicted"/>
<sequence length="389" mass="43033">MDTKDYRIDGICCAGSYWVASLKHLDLENIRPYHAVPYYTRTSPSLLGEEHRREERKHNKIGQQHGQQAATQVKGSIAFYNDFFKRKTGKSWPEVQEVAKQFLPYLEKSWPAYLEEIRGLADGAGVEYETILALNVRTEIGYGMLNDGCTAFAWKTKTGSFIAQNWDWEGQQSGNIVVARIAQEGKPTIHMMTEAGIIGKIGMNSAGVGVTLNAIAAKGVSFDKLPCHLALRTALESTSLQEARVKLNKAGVASACHIQVADAETGSIGFENTAFDQAELQMKDGVNTHSNHLTVSHNGVEDKGMLKDSPFRLDRVRELLVRLAPGPTIDQLKDVLKDDKNSPCAINRSPTEKSTIRTLFSIVMDLRKRTASVKMGKPTEGGEELELRP</sequence>
<dbReference type="InterPro" id="IPR047794">
    <property type="entry name" value="C45_proenzyme-like"/>
</dbReference>
<comment type="caution">
    <text evidence="3">The sequence shown here is derived from an EMBL/GenBank/DDBJ whole genome shotgun (WGS) entry which is preliminary data.</text>
</comment>
<dbReference type="Gene3D" id="1.10.10.2120">
    <property type="match status" value="1"/>
</dbReference>
<feature type="compositionally biased region" description="Basic and acidic residues" evidence="1">
    <location>
        <begin position="48"/>
        <end position="57"/>
    </location>
</feature>
<protein>
    <recommendedName>
        <fullName evidence="2">Peptidase C45 hydrolase domain-containing protein</fullName>
    </recommendedName>
</protein>
<dbReference type="Pfam" id="PF03417">
    <property type="entry name" value="AAT"/>
    <property type="match status" value="1"/>
</dbReference>
<keyword evidence="4" id="KW-1185">Reference proteome</keyword>
<dbReference type="Proteomes" id="UP001334248">
    <property type="component" value="Unassembled WGS sequence"/>
</dbReference>
<gene>
    <name evidence="3" type="ORF">PMZ80_007921</name>
</gene>
<reference evidence="3 4" key="1">
    <citation type="journal article" date="2023" name="Res Sq">
        <title>Genomic and morphological characterization of Knufia obscura isolated from the Mars 2020 spacecraft assembly facility.</title>
        <authorList>
            <person name="Chander A.M."/>
            <person name="Teixeira M.M."/>
            <person name="Singh N.K."/>
            <person name="Williams M.P."/>
            <person name="Parker C.W."/>
            <person name="Leo P."/>
            <person name="Stajich J.E."/>
            <person name="Torok T."/>
            <person name="Tighe S."/>
            <person name="Mason C.E."/>
            <person name="Venkateswaran K."/>
        </authorList>
    </citation>
    <scope>NUCLEOTIDE SEQUENCE [LARGE SCALE GENOMIC DNA]</scope>
    <source>
        <strain evidence="3 4">CCFEE 5817</strain>
    </source>
</reference>
<dbReference type="InterPro" id="IPR005079">
    <property type="entry name" value="Peptidase_C45_hydrolase"/>
</dbReference>
<evidence type="ECO:0000313" key="4">
    <source>
        <dbReference type="Proteomes" id="UP001334248"/>
    </source>
</evidence>
<feature type="region of interest" description="Disordered" evidence="1">
    <location>
        <begin position="48"/>
        <end position="70"/>
    </location>
</feature>
<dbReference type="PANTHER" id="PTHR34180">
    <property type="entry name" value="PEPTIDASE C45"/>
    <property type="match status" value="1"/>
</dbReference>
<feature type="domain" description="Peptidase C45 hydrolase" evidence="2">
    <location>
        <begin position="154"/>
        <end position="379"/>
    </location>
</feature>
<dbReference type="NCBIfam" id="NF040521">
    <property type="entry name" value="C45_proenzyme"/>
    <property type="match status" value="1"/>
</dbReference>
<organism evidence="3 4">
    <name type="scientific">Knufia obscura</name>
    <dbReference type="NCBI Taxonomy" id="1635080"/>
    <lineage>
        <taxon>Eukaryota</taxon>
        <taxon>Fungi</taxon>
        <taxon>Dikarya</taxon>
        <taxon>Ascomycota</taxon>
        <taxon>Pezizomycotina</taxon>
        <taxon>Eurotiomycetes</taxon>
        <taxon>Chaetothyriomycetidae</taxon>
        <taxon>Chaetothyriales</taxon>
        <taxon>Trichomeriaceae</taxon>
        <taxon>Knufia</taxon>
    </lineage>
</organism>
<name>A0ABR0RH23_9EURO</name>
<dbReference type="RefSeq" id="XP_064727633.1">
    <property type="nucleotide sequence ID" value="XM_064876326.1"/>
</dbReference>
<accession>A0ABR0RH23</accession>
<dbReference type="EMBL" id="JAVHJV010000010">
    <property type="protein sequence ID" value="KAK5939543.1"/>
    <property type="molecule type" value="Genomic_DNA"/>
</dbReference>
<dbReference type="GeneID" id="90001370"/>
<dbReference type="Gene3D" id="3.60.60.10">
    <property type="entry name" value="Penicillin V Acylase, Chain A"/>
    <property type="match status" value="1"/>
</dbReference>
<evidence type="ECO:0000313" key="3">
    <source>
        <dbReference type="EMBL" id="KAK5939543.1"/>
    </source>
</evidence>
<feature type="compositionally biased region" description="Polar residues" evidence="1">
    <location>
        <begin position="61"/>
        <end position="70"/>
    </location>
</feature>
<dbReference type="PANTHER" id="PTHR34180:SF1">
    <property type="entry name" value="BETA-ALANYL-DOPAMINE_CARCININE HYDROLASE"/>
    <property type="match status" value="1"/>
</dbReference>
<dbReference type="InterPro" id="IPR047801">
    <property type="entry name" value="Peptidase_C45"/>
</dbReference>